<dbReference type="AlphaFoldDB" id="A0A4Y7PKU5"/>
<name>A0A4Y7PKU5_9AGAM</name>
<keyword evidence="3" id="KW-1185">Reference proteome</keyword>
<sequence>MSDSSPDIAGLTAEASKLYLDDSTTNIPHLILTVYSSTALLLRERLSSSMTILYIFYRGFRSMELEIYWGSSFLLLNSIRLHGHRGVVWCSAISFSAGALGTISQIGPYGILTLRTYAIYQKNHFVLCIVGSTGVATVVLGIQGRLLTAVCWETSVARSYPPSPLGNAPFNNITTKN</sequence>
<keyword evidence="1" id="KW-0472">Membrane</keyword>
<proteinExistence type="predicted"/>
<feature type="transmembrane region" description="Helical" evidence="1">
    <location>
        <begin position="124"/>
        <end position="142"/>
    </location>
</feature>
<protein>
    <submittedName>
        <fullName evidence="2">Uncharacterized protein</fullName>
    </submittedName>
</protein>
<keyword evidence="1" id="KW-0812">Transmembrane</keyword>
<evidence type="ECO:0000256" key="1">
    <source>
        <dbReference type="SAM" id="Phobius"/>
    </source>
</evidence>
<dbReference type="VEuPathDB" id="FungiDB:BD410DRAFT_808403"/>
<organism evidence="2 3">
    <name type="scientific">Rickenella mellea</name>
    <dbReference type="NCBI Taxonomy" id="50990"/>
    <lineage>
        <taxon>Eukaryota</taxon>
        <taxon>Fungi</taxon>
        <taxon>Dikarya</taxon>
        <taxon>Basidiomycota</taxon>
        <taxon>Agaricomycotina</taxon>
        <taxon>Agaricomycetes</taxon>
        <taxon>Hymenochaetales</taxon>
        <taxon>Rickenellaceae</taxon>
        <taxon>Rickenella</taxon>
    </lineage>
</organism>
<evidence type="ECO:0000313" key="2">
    <source>
        <dbReference type="EMBL" id="TDL16083.1"/>
    </source>
</evidence>
<reference evidence="2 3" key="1">
    <citation type="submission" date="2018-06" db="EMBL/GenBank/DDBJ databases">
        <title>A transcriptomic atlas of mushroom development highlights an independent origin of complex multicellularity.</title>
        <authorList>
            <consortium name="DOE Joint Genome Institute"/>
            <person name="Krizsan K."/>
            <person name="Almasi E."/>
            <person name="Merenyi Z."/>
            <person name="Sahu N."/>
            <person name="Viragh M."/>
            <person name="Koszo T."/>
            <person name="Mondo S."/>
            <person name="Kiss B."/>
            <person name="Balint B."/>
            <person name="Kues U."/>
            <person name="Barry K."/>
            <person name="Hegedus J.C."/>
            <person name="Henrissat B."/>
            <person name="Johnson J."/>
            <person name="Lipzen A."/>
            <person name="Ohm R."/>
            <person name="Nagy I."/>
            <person name="Pangilinan J."/>
            <person name="Yan J."/>
            <person name="Xiong Y."/>
            <person name="Grigoriev I.V."/>
            <person name="Hibbett D.S."/>
            <person name="Nagy L.G."/>
        </authorList>
    </citation>
    <scope>NUCLEOTIDE SEQUENCE [LARGE SCALE GENOMIC DNA]</scope>
    <source>
        <strain evidence="2 3">SZMC22713</strain>
    </source>
</reference>
<dbReference type="Proteomes" id="UP000294933">
    <property type="component" value="Unassembled WGS sequence"/>
</dbReference>
<gene>
    <name evidence="2" type="ORF">BD410DRAFT_808403</name>
</gene>
<evidence type="ECO:0000313" key="3">
    <source>
        <dbReference type="Proteomes" id="UP000294933"/>
    </source>
</evidence>
<dbReference type="EMBL" id="ML170252">
    <property type="protein sequence ID" value="TDL16083.1"/>
    <property type="molecule type" value="Genomic_DNA"/>
</dbReference>
<accession>A0A4Y7PKU5</accession>
<keyword evidence="1" id="KW-1133">Transmembrane helix</keyword>